<feature type="region of interest" description="Disordered" evidence="1">
    <location>
        <begin position="38"/>
        <end position="67"/>
    </location>
</feature>
<dbReference type="GO" id="GO:0009507">
    <property type="term" value="C:chloroplast"/>
    <property type="evidence" value="ECO:0007669"/>
    <property type="project" value="TreeGrafter"/>
</dbReference>
<evidence type="ECO:0000313" key="5">
    <source>
        <dbReference type="Proteomes" id="UP001418222"/>
    </source>
</evidence>
<feature type="transmembrane region" description="Helical" evidence="2">
    <location>
        <begin position="127"/>
        <end position="146"/>
    </location>
</feature>
<comment type="caution">
    <text evidence="4">The sequence shown here is derived from an EMBL/GenBank/DDBJ whole genome shotgun (WGS) entry which is preliminary data.</text>
</comment>
<keyword evidence="2" id="KW-0812">Transmembrane</keyword>
<sequence length="205" mass="23286">MTRALHLPPLATTPPFSRQLLLPPKPFTAFIFFSSISKPHSKKSPPSRFRRESTAPRSSINGEKHGDSAFFDEDGAIDDMECYLNNISLEYESVWDTKPSWCQPWTILLGGMIVIASSWIWLQSIVISTVVSCLISAWWYIFLYSYPKRYVTIQVVERLPAVSPALEVGQDDKVNSASLPSWAPEDSWFDEMGMRRYATQGLSQE</sequence>
<gene>
    <name evidence="4" type="ORF">KSP39_PZI015372</name>
</gene>
<evidence type="ECO:0000313" key="4">
    <source>
        <dbReference type="EMBL" id="KAK8933631.1"/>
    </source>
</evidence>
<dbReference type="EMBL" id="JBBWWQ010000013">
    <property type="protein sequence ID" value="KAK8933631.1"/>
    <property type="molecule type" value="Genomic_DNA"/>
</dbReference>
<dbReference type="InterPro" id="IPR046625">
    <property type="entry name" value="DUF6737"/>
</dbReference>
<proteinExistence type="predicted"/>
<reference evidence="4 5" key="1">
    <citation type="journal article" date="2022" name="Nat. Plants">
        <title>Genomes of leafy and leafless Platanthera orchids illuminate the evolution of mycoheterotrophy.</title>
        <authorList>
            <person name="Li M.H."/>
            <person name="Liu K.W."/>
            <person name="Li Z."/>
            <person name="Lu H.C."/>
            <person name="Ye Q.L."/>
            <person name="Zhang D."/>
            <person name="Wang J.Y."/>
            <person name="Li Y.F."/>
            <person name="Zhong Z.M."/>
            <person name="Liu X."/>
            <person name="Yu X."/>
            <person name="Liu D.K."/>
            <person name="Tu X.D."/>
            <person name="Liu B."/>
            <person name="Hao Y."/>
            <person name="Liao X.Y."/>
            <person name="Jiang Y.T."/>
            <person name="Sun W.H."/>
            <person name="Chen J."/>
            <person name="Chen Y.Q."/>
            <person name="Ai Y."/>
            <person name="Zhai J.W."/>
            <person name="Wu S.S."/>
            <person name="Zhou Z."/>
            <person name="Hsiao Y.Y."/>
            <person name="Wu W.L."/>
            <person name="Chen Y.Y."/>
            <person name="Lin Y.F."/>
            <person name="Hsu J.L."/>
            <person name="Li C.Y."/>
            <person name="Wang Z.W."/>
            <person name="Zhao X."/>
            <person name="Zhong W.Y."/>
            <person name="Ma X.K."/>
            <person name="Ma L."/>
            <person name="Huang J."/>
            <person name="Chen G.Z."/>
            <person name="Huang M.Z."/>
            <person name="Huang L."/>
            <person name="Peng D.H."/>
            <person name="Luo Y.B."/>
            <person name="Zou S.Q."/>
            <person name="Chen S.P."/>
            <person name="Lan S."/>
            <person name="Tsai W.C."/>
            <person name="Van de Peer Y."/>
            <person name="Liu Z.J."/>
        </authorList>
    </citation>
    <scope>NUCLEOTIDE SEQUENCE [LARGE SCALE GENOMIC DNA]</scope>
    <source>
        <strain evidence="4">Lor287</strain>
    </source>
</reference>
<name>A0AAP0G1S6_9ASPA</name>
<organism evidence="4 5">
    <name type="scientific">Platanthera zijinensis</name>
    <dbReference type="NCBI Taxonomy" id="2320716"/>
    <lineage>
        <taxon>Eukaryota</taxon>
        <taxon>Viridiplantae</taxon>
        <taxon>Streptophyta</taxon>
        <taxon>Embryophyta</taxon>
        <taxon>Tracheophyta</taxon>
        <taxon>Spermatophyta</taxon>
        <taxon>Magnoliopsida</taxon>
        <taxon>Liliopsida</taxon>
        <taxon>Asparagales</taxon>
        <taxon>Orchidaceae</taxon>
        <taxon>Orchidoideae</taxon>
        <taxon>Orchideae</taxon>
        <taxon>Orchidinae</taxon>
        <taxon>Platanthera</taxon>
    </lineage>
</organism>
<evidence type="ECO:0000256" key="1">
    <source>
        <dbReference type="SAM" id="MobiDB-lite"/>
    </source>
</evidence>
<dbReference type="Proteomes" id="UP001418222">
    <property type="component" value="Unassembled WGS sequence"/>
</dbReference>
<keyword evidence="2" id="KW-0472">Membrane</keyword>
<keyword evidence="2" id="KW-1133">Transmembrane helix</keyword>
<evidence type="ECO:0000259" key="3">
    <source>
        <dbReference type="Pfam" id="PF20522"/>
    </source>
</evidence>
<feature type="domain" description="DUF6737" evidence="3">
    <location>
        <begin position="93"/>
        <end position="148"/>
    </location>
</feature>
<evidence type="ECO:0000256" key="2">
    <source>
        <dbReference type="SAM" id="Phobius"/>
    </source>
</evidence>
<dbReference type="PANTHER" id="PTHR36046:SF1">
    <property type="entry name" value="DUF6737 DOMAIN-CONTAINING PROTEIN"/>
    <property type="match status" value="1"/>
</dbReference>
<dbReference type="AlphaFoldDB" id="A0AAP0G1S6"/>
<keyword evidence="5" id="KW-1185">Reference proteome</keyword>
<protein>
    <recommendedName>
        <fullName evidence="3">DUF6737 domain-containing protein</fullName>
    </recommendedName>
</protein>
<dbReference type="Pfam" id="PF20522">
    <property type="entry name" value="DUF6737"/>
    <property type="match status" value="1"/>
</dbReference>
<dbReference type="PANTHER" id="PTHR36046">
    <property type="entry name" value="PROTEIN, PUTATIVE-RELATED"/>
    <property type="match status" value="1"/>
</dbReference>
<accession>A0AAP0G1S6</accession>